<dbReference type="STRING" id="1795632.TH606_00265"/>
<evidence type="ECO:0000259" key="2">
    <source>
        <dbReference type="Pfam" id="PF02754"/>
    </source>
</evidence>
<dbReference type="GO" id="GO:0016491">
    <property type="term" value="F:oxidoreductase activity"/>
    <property type="evidence" value="ECO:0007669"/>
    <property type="project" value="UniProtKB-KW"/>
</dbReference>
<dbReference type="InterPro" id="IPR004017">
    <property type="entry name" value="Cys_rich_dom"/>
</dbReference>
<evidence type="ECO:0000313" key="3">
    <source>
        <dbReference type="EMBL" id="OAG28733.1"/>
    </source>
</evidence>
<dbReference type="InterPro" id="IPR051278">
    <property type="entry name" value="HdrB/HdrD_reductase"/>
</dbReference>
<accession>A0A177E9W8</accession>
<dbReference type="EMBL" id="LSFI01000001">
    <property type="protein sequence ID" value="OAG28733.1"/>
    <property type="molecule type" value="Genomic_DNA"/>
</dbReference>
<dbReference type="OrthoDB" id="9777685at2"/>
<feature type="domain" description="Cysteine-rich" evidence="2">
    <location>
        <begin position="8"/>
        <end position="85"/>
    </location>
</feature>
<dbReference type="Proteomes" id="UP000076964">
    <property type="component" value="Unassembled WGS sequence"/>
</dbReference>
<dbReference type="PANTHER" id="PTHR42947">
    <property type="entry name" value="COB--COM HETERODISULFIDE REDUCTASE SUBUNIT B 1"/>
    <property type="match status" value="1"/>
</dbReference>
<organism evidence="3 4">
    <name type="scientific">Thermodesulfatator autotrophicus</name>
    <dbReference type="NCBI Taxonomy" id="1795632"/>
    <lineage>
        <taxon>Bacteria</taxon>
        <taxon>Pseudomonadati</taxon>
        <taxon>Thermodesulfobacteriota</taxon>
        <taxon>Thermodesulfobacteria</taxon>
        <taxon>Thermodesulfobacteriales</taxon>
        <taxon>Thermodesulfatatoraceae</taxon>
        <taxon>Thermodesulfatator</taxon>
    </lineage>
</organism>
<reference evidence="3 4" key="1">
    <citation type="submission" date="2016-02" db="EMBL/GenBank/DDBJ databases">
        <title>Draft genome sequence of Thermodesulfatator sp. S606.</title>
        <authorList>
            <person name="Lai Q."/>
            <person name="Cao J."/>
            <person name="Dupont S."/>
            <person name="Shao Z."/>
            <person name="Jebbar M."/>
            <person name="Alain K."/>
        </authorList>
    </citation>
    <scope>NUCLEOTIDE SEQUENCE [LARGE SCALE GENOMIC DNA]</scope>
    <source>
        <strain evidence="3 4">S606</strain>
    </source>
</reference>
<evidence type="ECO:0000313" key="4">
    <source>
        <dbReference type="Proteomes" id="UP000076964"/>
    </source>
</evidence>
<evidence type="ECO:0000256" key="1">
    <source>
        <dbReference type="ARBA" id="ARBA00023002"/>
    </source>
</evidence>
<keyword evidence="1" id="KW-0560">Oxidoreductase</keyword>
<gene>
    <name evidence="3" type="ORF">TH606_00265</name>
</gene>
<feature type="domain" description="Cysteine-rich" evidence="2">
    <location>
        <begin position="144"/>
        <end position="227"/>
    </location>
</feature>
<dbReference type="RefSeq" id="WP_068540409.1">
    <property type="nucleotide sequence ID" value="NZ_LSFI01000001.1"/>
</dbReference>
<proteinExistence type="predicted"/>
<dbReference type="Pfam" id="PF02754">
    <property type="entry name" value="CCG"/>
    <property type="match status" value="2"/>
</dbReference>
<dbReference type="PANTHER" id="PTHR42947:SF1">
    <property type="entry name" value="COB--COM HETERODISULFIDE REDUCTASE SUBUNIT B 1"/>
    <property type="match status" value="1"/>
</dbReference>
<sequence length="275" mass="30866">MSSVATFAYYPGCSLEGLAAEAEEAFLKIAAYWEIELVEIPDWNCCGSSSAHSLCGELARNLTWRVLASLPDNVSQVLTLCPSCFDRLRVGLFEARKSPEDFSNLFDQKPNPSWDIRHFVKVLADFPWKKIKGKPLSGLRIAPYYGCLLYGPAKLPPPMEDGLMEKMLTALGAEVIPWRYVKQCCGTYLSVAKPDFVSGIVRRMMMEAQRIQVDCLVTHCVMCQMNLEMRAPAQIDLPVFHLSELLALGLGQARINWFKKHLLDPLPLLLKKGLL</sequence>
<keyword evidence="4" id="KW-1185">Reference proteome</keyword>
<dbReference type="AlphaFoldDB" id="A0A177E9W8"/>
<protein>
    <recommendedName>
        <fullName evidence="2">Cysteine-rich domain-containing protein</fullName>
    </recommendedName>
</protein>
<name>A0A177E9W8_9BACT</name>
<comment type="caution">
    <text evidence="3">The sequence shown here is derived from an EMBL/GenBank/DDBJ whole genome shotgun (WGS) entry which is preliminary data.</text>
</comment>